<evidence type="ECO:0000313" key="3">
    <source>
        <dbReference type="Proteomes" id="UP000001514"/>
    </source>
</evidence>
<feature type="region of interest" description="Disordered" evidence="1">
    <location>
        <begin position="1"/>
        <end position="26"/>
    </location>
</feature>
<name>D8T3F5_SELML</name>
<accession>D8T3F5</accession>
<reference evidence="2 3" key="1">
    <citation type="journal article" date="2011" name="Science">
        <title>The Selaginella genome identifies genetic changes associated with the evolution of vascular plants.</title>
        <authorList>
            <person name="Banks J.A."/>
            <person name="Nishiyama T."/>
            <person name="Hasebe M."/>
            <person name="Bowman J.L."/>
            <person name="Gribskov M."/>
            <person name="dePamphilis C."/>
            <person name="Albert V.A."/>
            <person name="Aono N."/>
            <person name="Aoyama T."/>
            <person name="Ambrose B.A."/>
            <person name="Ashton N.W."/>
            <person name="Axtell M.J."/>
            <person name="Barker E."/>
            <person name="Barker M.S."/>
            <person name="Bennetzen J.L."/>
            <person name="Bonawitz N.D."/>
            <person name="Chapple C."/>
            <person name="Cheng C."/>
            <person name="Correa L.G."/>
            <person name="Dacre M."/>
            <person name="DeBarry J."/>
            <person name="Dreyer I."/>
            <person name="Elias M."/>
            <person name="Engstrom E.M."/>
            <person name="Estelle M."/>
            <person name="Feng L."/>
            <person name="Finet C."/>
            <person name="Floyd S.K."/>
            <person name="Frommer W.B."/>
            <person name="Fujita T."/>
            <person name="Gramzow L."/>
            <person name="Gutensohn M."/>
            <person name="Harholt J."/>
            <person name="Hattori M."/>
            <person name="Heyl A."/>
            <person name="Hirai T."/>
            <person name="Hiwatashi Y."/>
            <person name="Ishikawa M."/>
            <person name="Iwata M."/>
            <person name="Karol K.G."/>
            <person name="Koehler B."/>
            <person name="Kolukisaoglu U."/>
            <person name="Kubo M."/>
            <person name="Kurata T."/>
            <person name="Lalonde S."/>
            <person name="Li K."/>
            <person name="Li Y."/>
            <person name="Litt A."/>
            <person name="Lyons E."/>
            <person name="Manning G."/>
            <person name="Maruyama T."/>
            <person name="Michael T.P."/>
            <person name="Mikami K."/>
            <person name="Miyazaki S."/>
            <person name="Morinaga S."/>
            <person name="Murata T."/>
            <person name="Mueller-Roeber B."/>
            <person name="Nelson D.R."/>
            <person name="Obara M."/>
            <person name="Oguri Y."/>
            <person name="Olmstead R.G."/>
            <person name="Onodera N."/>
            <person name="Petersen B.L."/>
            <person name="Pils B."/>
            <person name="Prigge M."/>
            <person name="Rensing S.A."/>
            <person name="Riano-Pachon D.M."/>
            <person name="Roberts A.W."/>
            <person name="Sato Y."/>
            <person name="Scheller H.V."/>
            <person name="Schulz B."/>
            <person name="Schulz C."/>
            <person name="Shakirov E.V."/>
            <person name="Shibagaki N."/>
            <person name="Shinohara N."/>
            <person name="Shippen D.E."/>
            <person name="Soerensen I."/>
            <person name="Sotooka R."/>
            <person name="Sugimoto N."/>
            <person name="Sugita M."/>
            <person name="Sumikawa N."/>
            <person name="Tanurdzic M."/>
            <person name="Theissen G."/>
            <person name="Ulvskov P."/>
            <person name="Wakazuki S."/>
            <person name="Weng J.K."/>
            <person name="Willats W.W."/>
            <person name="Wipf D."/>
            <person name="Wolf P.G."/>
            <person name="Yang L."/>
            <person name="Zimmer A.D."/>
            <person name="Zhu Q."/>
            <person name="Mitros T."/>
            <person name="Hellsten U."/>
            <person name="Loque D."/>
            <person name="Otillar R."/>
            <person name="Salamov A."/>
            <person name="Schmutz J."/>
            <person name="Shapiro H."/>
            <person name="Lindquist E."/>
            <person name="Lucas S."/>
            <person name="Rokhsar D."/>
            <person name="Grigoriev I.V."/>
        </authorList>
    </citation>
    <scope>NUCLEOTIDE SEQUENCE [LARGE SCALE GENOMIC DNA]</scope>
</reference>
<dbReference type="Gramene" id="EFJ08851">
    <property type="protein sequence ID" value="EFJ08851"/>
    <property type="gene ID" value="SELMODRAFT_428617"/>
</dbReference>
<dbReference type="KEGG" id="smo:SELMODRAFT_428617"/>
<dbReference type="HOGENOM" id="CLU_1153364_0_0_1"/>
<feature type="compositionally biased region" description="Polar residues" evidence="1">
    <location>
        <begin position="1"/>
        <end position="18"/>
    </location>
</feature>
<dbReference type="Proteomes" id="UP000001514">
    <property type="component" value="Unassembled WGS sequence"/>
</dbReference>
<gene>
    <name evidence="2" type="ORF">SELMODRAFT_428617</name>
</gene>
<evidence type="ECO:0000256" key="1">
    <source>
        <dbReference type="SAM" id="MobiDB-lite"/>
    </source>
</evidence>
<dbReference type="InParanoid" id="D8T3F5"/>
<dbReference type="EMBL" id="GL377669">
    <property type="protein sequence ID" value="EFJ08851.1"/>
    <property type="molecule type" value="Genomic_DNA"/>
</dbReference>
<keyword evidence="3" id="KW-1185">Reference proteome</keyword>
<sequence length="241" mass="26872">MTNDQAKISTSLANTPLPTRSIARARSSKRGEPCCVIGLETAQGDYEQALIDGFASMNEYLTAQAGDTNEAMVGKLELEIVSFPQVCRAITAIIQRRGHGGNHRDKYLQSPAIETHRASVLNSSLFWCDNSYFLEFEVSIGSYVMLLPRYLHGPEEMGMLYGGLKLGKDLREICMSILLYRGMNCEDVTTPLALGKVKAGIWKPRREAIERPKVQQGAWFHSDHQYLQGLLPPVHFSQVPI</sequence>
<organism evidence="3">
    <name type="scientific">Selaginella moellendorffii</name>
    <name type="common">Spikemoss</name>
    <dbReference type="NCBI Taxonomy" id="88036"/>
    <lineage>
        <taxon>Eukaryota</taxon>
        <taxon>Viridiplantae</taxon>
        <taxon>Streptophyta</taxon>
        <taxon>Embryophyta</taxon>
        <taxon>Tracheophyta</taxon>
        <taxon>Lycopodiopsida</taxon>
        <taxon>Selaginellales</taxon>
        <taxon>Selaginellaceae</taxon>
        <taxon>Selaginella</taxon>
    </lineage>
</organism>
<protein>
    <submittedName>
        <fullName evidence="2">Uncharacterized protein</fullName>
    </submittedName>
</protein>
<dbReference type="AlphaFoldDB" id="D8T3F5"/>
<proteinExistence type="predicted"/>
<evidence type="ECO:0000313" key="2">
    <source>
        <dbReference type="EMBL" id="EFJ08851.1"/>
    </source>
</evidence>